<evidence type="ECO:0000313" key="3">
    <source>
        <dbReference type="Proteomes" id="UP001319045"/>
    </source>
</evidence>
<dbReference type="InterPro" id="IPR010846">
    <property type="entry name" value="AmiA-like"/>
</dbReference>
<evidence type="ECO:0000313" key="2">
    <source>
        <dbReference type="EMBL" id="BCS86525.1"/>
    </source>
</evidence>
<dbReference type="PROSITE" id="PS51257">
    <property type="entry name" value="PROKAR_LIPOPROTEIN"/>
    <property type="match status" value="1"/>
</dbReference>
<dbReference type="Gene3D" id="1.10.3670.10">
    <property type="entry name" value="Putative xylanase like domain"/>
    <property type="match status" value="1"/>
</dbReference>
<feature type="signal peptide" evidence="1">
    <location>
        <begin position="1"/>
        <end position="20"/>
    </location>
</feature>
<keyword evidence="2" id="KW-0326">Glycosidase</keyword>
<evidence type="ECO:0000256" key="1">
    <source>
        <dbReference type="SAM" id="SignalP"/>
    </source>
</evidence>
<keyword evidence="2" id="KW-0858">Xylan degradation</keyword>
<sequence length="281" mass="32364">MMKKVIVGLFLLLFACQLNAVSYTKADSIRVTKLLAEGLRQNKNTNMMIYFARRLKGVPYVAKTLEVNPTEQLIVNLRQLDCTTYVENVLALTLCIKKSSVSFNDFCRNLQKIRYDRGNIEYTSRLHYFSNWIANNARNGFVTEVQKNSSPFTAIQTVNTNYMTNHVESYPMLMEHPEWIRSISVMEKELSGKRYRYIPKNMISNTNLCRNIIKDGNIIAILTSKAGLDTSHIGIAVWHNDGLHLLNASQIRKNVVEESMTLHDYMKQHPSQIGIRVIRVR</sequence>
<proteinExistence type="predicted"/>
<keyword evidence="1" id="KW-0732">Signal</keyword>
<dbReference type="EMBL" id="AP024484">
    <property type="protein sequence ID" value="BCS86525.1"/>
    <property type="molecule type" value="Genomic_DNA"/>
</dbReference>
<organism evidence="2 3">
    <name type="scientific">Prevotella herbatica</name>
    <dbReference type="NCBI Taxonomy" id="2801997"/>
    <lineage>
        <taxon>Bacteria</taxon>
        <taxon>Pseudomonadati</taxon>
        <taxon>Bacteroidota</taxon>
        <taxon>Bacteroidia</taxon>
        <taxon>Bacteroidales</taxon>
        <taxon>Prevotellaceae</taxon>
        <taxon>Prevotella</taxon>
    </lineage>
</organism>
<dbReference type="InterPro" id="IPR038765">
    <property type="entry name" value="Papain-like_cys_pep_sf"/>
</dbReference>
<feature type="chain" id="PRO_5047355804" evidence="1">
    <location>
        <begin position="21"/>
        <end position="281"/>
    </location>
</feature>
<dbReference type="Proteomes" id="UP001319045">
    <property type="component" value="Chromosome"/>
</dbReference>
<keyword evidence="2" id="KW-0624">Polysaccharide degradation</keyword>
<keyword evidence="3" id="KW-1185">Reference proteome</keyword>
<keyword evidence="2" id="KW-0119">Carbohydrate metabolism</keyword>
<dbReference type="Pfam" id="PF07313">
    <property type="entry name" value="AmiA-like"/>
    <property type="match status" value="1"/>
</dbReference>
<protein>
    <submittedName>
        <fullName evidence="2">Xylanase</fullName>
    </submittedName>
</protein>
<dbReference type="Gene3D" id="2.30.260.10">
    <property type="entry name" value="putative xylanase like domain"/>
    <property type="match status" value="1"/>
</dbReference>
<name>A0ABN6EN31_9BACT</name>
<accession>A0ABN6EN31</accession>
<dbReference type="GO" id="GO:0045493">
    <property type="term" value="P:xylan catabolic process"/>
    <property type="evidence" value="ECO:0007669"/>
    <property type="project" value="UniProtKB-KW"/>
</dbReference>
<reference evidence="2 3" key="1">
    <citation type="journal article" date="2022" name="Int. J. Syst. Evol. Microbiol.">
        <title>Prevotella herbatica sp. nov., a plant polysaccharide-decomposing anaerobic bacterium isolated from a methanogenic reactor.</title>
        <authorList>
            <person name="Uek A."/>
            <person name="Tonouchi A."/>
            <person name="Kaku N."/>
            <person name="Ueki K."/>
        </authorList>
    </citation>
    <scope>NUCLEOTIDE SEQUENCE [LARGE SCALE GENOMIC DNA]</scope>
    <source>
        <strain evidence="2 3">WR041</strain>
    </source>
</reference>
<dbReference type="SUPFAM" id="SSF54001">
    <property type="entry name" value="Cysteine proteinases"/>
    <property type="match status" value="1"/>
</dbReference>
<dbReference type="GO" id="GO:0016798">
    <property type="term" value="F:hydrolase activity, acting on glycosyl bonds"/>
    <property type="evidence" value="ECO:0007669"/>
    <property type="project" value="UniProtKB-KW"/>
</dbReference>
<gene>
    <name evidence="2" type="ORF">prwr041_24180</name>
</gene>
<keyword evidence="2" id="KW-0378">Hydrolase</keyword>